<evidence type="ECO:0000256" key="8">
    <source>
        <dbReference type="SAM" id="Phobius"/>
    </source>
</evidence>
<feature type="region of interest" description="Disordered" evidence="7">
    <location>
        <begin position="530"/>
        <end position="549"/>
    </location>
</feature>
<dbReference type="KEGG" id="haa:A5892_02400"/>
<keyword evidence="6 8" id="KW-0472">Membrane</keyword>
<evidence type="ECO:0000256" key="2">
    <source>
        <dbReference type="ARBA" id="ARBA00022475"/>
    </source>
</evidence>
<keyword evidence="3" id="KW-0997">Cell inner membrane</keyword>
<evidence type="ECO:0000259" key="9">
    <source>
        <dbReference type="Pfam" id="PF02470"/>
    </source>
</evidence>
<keyword evidence="5 8" id="KW-1133">Transmembrane helix</keyword>
<reference evidence="10 11" key="1">
    <citation type="submission" date="2016-04" db="EMBL/GenBank/DDBJ databases">
        <title>Complete Genome Sequence of Halotalea alkalilenta IHB B 13600.</title>
        <authorList>
            <person name="Swarnkar M.K."/>
            <person name="Sharma A."/>
            <person name="Kaushal K."/>
            <person name="Soni R."/>
            <person name="Rana S."/>
            <person name="Singh A.K."/>
            <person name="Gulati A."/>
        </authorList>
    </citation>
    <scope>NUCLEOTIDE SEQUENCE [LARGE SCALE GENOMIC DNA]</scope>
    <source>
        <strain evidence="10 11">IHB B 13600</strain>
    </source>
</reference>
<dbReference type="Pfam" id="PF02470">
    <property type="entry name" value="MlaD"/>
    <property type="match status" value="3"/>
</dbReference>
<evidence type="ECO:0000313" key="10">
    <source>
        <dbReference type="EMBL" id="ANF56458.1"/>
    </source>
</evidence>
<evidence type="ECO:0000256" key="3">
    <source>
        <dbReference type="ARBA" id="ARBA00022519"/>
    </source>
</evidence>
<proteinExistence type="predicted"/>
<feature type="domain" description="Mce/MlaD" evidence="9">
    <location>
        <begin position="288"/>
        <end position="391"/>
    </location>
</feature>
<keyword evidence="4 8" id="KW-0812">Transmembrane</keyword>
<evidence type="ECO:0000256" key="5">
    <source>
        <dbReference type="ARBA" id="ARBA00022989"/>
    </source>
</evidence>
<name>A0A172YB56_9GAMM</name>
<dbReference type="EMBL" id="CP015243">
    <property type="protein sequence ID" value="ANF56458.1"/>
    <property type="molecule type" value="Genomic_DNA"/>
</dbReference>
<dbReference type="PANTHER" id="PTHR30462:SF2">
    <property type="entry name" value="INTERMEMBRANE TRANSPORT PROTEIN PQIB"/>
    <property type="match status" value="1"/>
</dbReference>
<evidence type="ECO:0000313" key="11">
    <source>
        <dbReference type="Proteomes" id="UP000077875"/>
    </source>
</evidence>
<comment type="subcellular location">
    <subcellularLocation>
        <location evidence="1">Cell inner membrane</location>
    </subcellularLocation>
</comment>
<feature type="domain" description="Mce/MlaD" evidence="9">
    <location>
        <begin position="43"/>
        <end position="132"/>
    </location>
</feature>
<dbReference type="InterPro" id="IPR051800">
    <property type="entry name" value="PqiA-PqiB_transport"/>
</dbReference>
<protein>
    <submittedName>
        <fullName evidence="10">Mammalian cell entry protein</fullName>
    </submittedName>
</protein>
<feature type="domain" description="Mce/MlaD" evidence="9">
    <location>
        <begin position="158"/>
        <end position="222"/>
    </location>
</feature>
<keyword evidence="11" id="KW-1185">Reference proteome</keyword>
<dbReference type="NCBIfam" id="NF008070">
    <property type="entry name" value="PRK10807.1"/>
    <property type="match status" value="1"/>
</dbReference>
<dbReference type="InterPro" id="IPR003399">
    <property type="entry name" value="Mce/MlaD"/>
</dbReference>
<organism evidence="10 11">
    <name type="scientific">Halotalea alkalilenta</name>
    <dbReference type="NCBI Taxonomy" id="376489"/>
    <lineage>
        <taxon>Bacteria</taxon>
        <taxon>Pseudomonadati</taxon>
        <taxon>Pseudomonadota</taxon>
        <taxon>Gammaproteobacteria</taxon>
        <taxon>Oceanospirillales</taxon>
        <taxon>Halomonadaceae</taxon>
        <taxon>Halotalea</taxon>
    </lineage>
</organism>
<dbReference type="Proteomes" id="UP000077875">
    <property type="component" value="Chromosome"/>
</dbReference>
<evidence type="ECO:0000256" key="4">
    <source>
        <dbReference type="ARBA" id="ARBA00022692"/>
    </source>
</evidence>
<evidence type="ECO:0000256" key="1">
    <source>
        <dbReference type="ARBA" id="ARBA00004533"/>
    </source>
</evidence>
<sequence length="549" mass="59859">MSDSAPKARIKRLSDYVSPVWFVPLLAALIGLWMLFHTLAQRGPEVTLTIQNADGIEAGTRIRARSVEVGQVESVELSDDASHAVMRARMTPDAARLLGEDAQFWVVKPRIGRDGISGLGTVLSGAYIELQPDTSGEGDRDEFRVLDQPPVAPSDAAGLRIRLDSTNGNALSVGDPVVFQGYTVGRVEASNFDAEKRVVHYDLYIFSNYTSLVTANTHFWVTSGVNFDITSEGVNLNVGSLETLISGGVTFDVAEGVDPGQPVEDGAAFDLFSNEEQASLGSYNQYLEYVLLLDDSIRGLSAGAPVEYRGVRVGTVETLPWRINRLADNHLSGFRIPVLIRIEPQRLQPVVTEEDLQRMRQTFGRMIDNGMRASLATANLVTGALYIDLDFVGSEDDDTTQVANFEGKPVFPSTQSGFGQVTGKVSALLDKVNQLDIESTITNLNATLDSSNALVQQLNTTTEGLNQLLNDPAMRSLPGDVQSSLQAIEHTLQGFDPQAPAYRDLRATIQQLDQLLRSLQPAARTISDKPNSLIFNRGQIDDPQPRARQ</sequence>
<evidence type="ECO:0000256" key="6">
    <source>
        <dbReference type="ARBA" id="ARBA00023136"/>
    </source>
</evidence>
<dbReference type="PANTHER" id="PTHR30462">
    <property type="entry name" value="INTERMEMBRANE TRANSPORT PROTEIN PQIB-RELATED"/>
    <property type="match status" value="1"/>
</dbReference>
<keyword evidence="2" id="KW-1003">Cell membrane</keyword>
<dbReference type="STRING" id="376489.A5892_02400"/>
<feature type="transmembrane region" description="Helical" evidence="8">
    <location>
        <begin position="20"/>
        <end position="40"/>
    </location>
</feature>
<dbReference type="AlphaFoldDB" id="A0A172YB56"/>
<dbReference type="GO" id="GO:0005886">
    <property type="term" value="C:plasma membrane"/>
    <property type="evidence" value="ECO:0007669"/>
    <property type="project" value="UniProtKB-SubCell"/>
</dbReference>
<evidence type="ECO:0000256" key="7">
    <source>
        <dbReference type="SAM" id="MobiDB-lite"/>
    </source>
</evidence>
<accession>A0A172YB56</accession>
<dbReference type="RefSeq" id="WP_064121439.1">
    <property type="nucleotide sequence ID" value="NZ_CP015243.1"/>
</dbReference>
<gene>
    <name evidence="10" type="ORF">A5892_02400</name>
</gene>
<feature type="compositionally biased region" description="Basic and acidic residues" evidence="7">
    <location>
        <begin position="539"/>
        <end position="549"/>
    </location>
</feature>